<evidence type="ECO:0000313" key="3">
    <source>
        <dbReference type="Proteomes" id="UP000298416"/>
    </source>
</evidence>
<comment type="caution">
    <text evidence="2">The sequence shown here is derived from an EMBL/GenBank/DDBJ whole genome shotgun (WGS) entry which is preliminary data.</text>
</comment>
<protein>
    <submittedName>
        <fullName evidence="2">Uncharacterized protein</fullName>
    </submittedName>
</protein>
<proteinExistence type="predicted"/>
<sequence length="202" mass="21150">MHFLACPSVSEGVGVDAYKIRSLWEGEYGHFKMLKRGLKLDQASNHSCNAVKLRPSCVFCCGKCICSLGHKSSRPLRDKASLLTDAIPKLAPDPVAAPIDKIKDNAGAAAGVELMGVEIPKADEEADKELKSDDCEAAVPNKDENGAELVGVENKEGVDEAAAGVGKNRDPVPLDAGAVVELDGFVEVDAPVGADKAKSPVA</sequence>
<gene>
    <name evidence="2" type="ORF">SASPL_142351</name>
</gene>
<evidence type="ECO:0000256" key="1">
    <source>
        <dbReference type="SAM" id="MobiDB-lite"/>
    </source>
</evidence>
<reference evidence="2" key="1">
    <citation type="submission" date="2018-01" db="EMBL/GenBank/DDBJ databases">
        <authorList>
            <person name="Mao J.F."/>
        </authorList>
    </citation>
    <scope>NUCLEOTIDE SEQUENCE</scope>
    <source>
        <strain evidence="2">Huo1</strain>
        <tissue evidence="2">Leaf</tissue>
    </source>
</reference>
<organism evidence="2">
    <name type="scientific">Salvia splendens</name>
    <name type="common">Scarlet sage</name>
    <dbReference type="NCBI Taxonomy" id="180675"/>
    <lineage>
        <taxon>Eukaryota</taxon>
        <taxon>Viridiplantae</taxon>
        <taxon>Streptophyta</taxon>
        <taxon>Embryophyta</taxon>
        <taxon>Tracheophyta</taxon>
        <taxon>Spermatophyta</taxon>
        <taxon>Magnoliopsida</taxon>
        <taxon>eudicotyledons</taxon>
        <taxon>Gunneridae</taxon>
        <taxon>Pentapetalae</taxon>
        <taxon>asterids</taxon>
        <taxon>lamiids</taxon>
        <taxon>Lamiales</taxon>
        <taxon>Lamiaceae</taxon>
        <taxon>Nepetoideae</taxon>
        <taxon>Mentheae</taxon>
        <taxon>Salviinae</taxon>
        <taxon>Salvia</taxon>
        <taxon>Salvia subgen. Calosphace</taxon>
        <taxon>core Calosphace</taxon>
    </lineage>
</organism>
<evidence type="ECO:0000313" key="2">
    <source>
        <dbReference type="EMBL" id="KAG6396207.1"/>
    </source>
</evidence>
<dbReference type="EMBL" id="PNBA02000016">
    <property type="protein sequence ID" value="KAG6396207.1"/>
    <property type="molecule type" value="Genomic_DNA"/>
</dbReference>
<feature type="region of interest" description="Disordered" evidence="1">
    <location>
        <begin position="129"/>
        <end position="152"/>
    </location>
</feature>
<dbReference type="Proteomes" id="UP000298416">
    <property type="component" value="Unassembled WGS sequence"/>
</dbReference>
<name>A0A8X8Z8P6_SALSN</name>
<accession>A0A8X8Z8P6</accession>
<reference evidence="2" key="2">
    <citation type="submission" date="2020-08" db="EMBL/GenBank/DDBJ databases">
        <title>Plant Genome Project.</title>
        <authorList>
            <person name="Zhang R.-G."/>
        </authorList>
    </citation>
    <scope>NUCLEOTIDE SEQUENCE</scope>
    <source>
        <strain evidence="2">Huo1</strain>
        <tissue evidence="2">Leaf</tissue>
    </source>
</reference>
<keyword evidence="3" id="KW-1185">Reference proteome</keyword>
<dbReference type="AlphaFoldDB" id="A0A8X8Z8P6"/>